<evidence type="ECO:0000256" key="1">
    <source>
        <dbReference type="ARBA" id="ARBA00023015"/>
    </source>
</evidence>
<dbReference type="SUPFAM" id="SSF46689">
    <property type="entry name" value="Homeodomain-like"/>
    <property type="match status" value="1"/>
</dbReference>
<dbReference type="AlphaFoldDB" id="A0A2Z5JKR4"/>
<evidence type="ECO:0000256" key="2">
    <source>
        <dbReference type="ARBA" id="ARBA00023125"/>
    </source>
</evidence>
<dbReference type="InterPro" id="IPR018060">
    <property type="entry name" value="HTH_AraC"/>
</dbReference>
<proteinExistence type="predicted"/>
<gene>
    <name evidence="5" type="ORF">C5746_31760</name>
</gene>
<keyword evidence="2" id="KW-0238">DNA-binding</keyword>
<dbReference type="SMART" id="SM00342">
    <property type="entry name" value="HTH_ARAC"/>
    <property type="match status" value="1"/>
</dbReference>
<evidence type="ECO:0000259" key="4">
    <source>
        <dbReference type="PROSITE" id="PS01124"/>
    </source>
</evidence>
<dbReference type="PROSITE" id="PS01124">
    <property type="entry name" value="HTH_ARAC_FAMILY_2"/>
    <property type="match status" value="1"/>
</dbReference>
<dbReference type="GO" id="GO:0003700">
    <property type="term" value="F:DNA-binding transcription factor activity"/>
    <property type="evidence" value="ECO:0007669"/>
    <property type="project" value="InterPro"/>
</dbReference>
<evidence type="ECO:0000256" key="3">
    <source>
        <dbReference type="ARBA" id="ARBA00023163"/>
    </source>
</evidence>
<accession>A0A2Z5JKR4</accession>
<dbReference type="KEGG" id="sata:C5746_31760"/>
<evidence type="ECO:0000313" key="6">
    <source>
        <dbReference type="Proteomes" id="UP000252698"/>
    </source>
</evidence>
<feature type="domain" description="HTH araC/xylS-type" evidence="4">
    <location>
        <begin position="167"/>
        <end position="265"/>
    </location>
</feature>
<dbReference type="Pfam" id="PF20240">
    <property type="entry name" value="DUF6597"/>
    <property type="match status" value="1"/>
</dbReference>
<organism evidence="5 6">
    <name type="scientific">Streptomyces atratus</name>
    <dbReference type="NCBI Taxonomy" id="1893"/>
    <lineage>
        <taxon>Bacteria</taxon>
        <taxon>Bacillati</taxon>
        <taxon>Actinomycetota</taxon>
        <taxon>Actinomycetes</taxon>
        <taxon>Kitasatosporales</taxon>
        <taxon>Streptomycetaceae</taxon>
        <taxon>Streptomyces</taxon>
    </lineage>
</organism>
<dbReference type="InterPro" id="IPR046532">
    <property type="entry name" value="DUF6597"/>
</dbReference>
<name>A0A2Z5JKR4_STRAR</name>
<evidence type="ECO:0000313" key="5">
    <source>
        <dbReference type="EMBL" id="AXE80784.1"/>
    </source>
</evidence>
<dbReference type="Proteomes" id="UP000252698">
    <property type="component" value="Chromosome"/>
</dbReference>
<dbReference type="Gene3D" id="1.10.10.60">
    <property type="entry name" value="Homeodomain-like"/>
    <property type="match status" value="1"/>
</dbReference>
<dbReference type="InterPro" id="IPR009057">
    <property type="entry name" value="Homeodomain-like_sf"/>
</dbReference>
<dbReference type="Pfam" id="PF12833">
    <property type="entry name" value="HTH_18"/>
    <property type="match status" value="1"/>
</dbReference>
<protein>
    <submittedName>
        <fullName evidence="5">AraC family transcriptional regulator</fullName>
    </submittedName>
</protein>
<reference evidence="5 6" key="1">
    <citation type="journal article" date="2018" name="Front. Microbiol.">
        <title>Genome Sequencing of Streptomyces atratus SCSIOZH16 and Activation Production of Nocardamine via Metabolic Engineering.</title>
        <authorList>
            <person name="Li Y."/>
            <person name="Zhang C."/>
            <person name="Liu C."/>
            <person name="Ju J."/>
            <person name="Ma J."/>
        </authorList>
    </citation>
    <scope>NUCLEOTIDE SEQUENCE [LARGE SCALE GENOMIC DNA]</scope>
    <source>
        <strain evidence="5 6">SCSIO_ZH16</strain>
    </source>
</reference>
<dbReference type="GeneID" id="95522961"/>
<keyword evidence="3" id="KW-0804">Transcription</keyword>
<dbReference type="InterPro" id="IPR050204">
    <property type="entry name" value="AraC_XylS_family_regulators"/>
</dbReference>
<sequence>MTRPTDQDTRGIVDPRTGFEHFELTRHLPSPDLAWAVDCYWVVRWDMPDGESYEQRVIPHAAVHLVFEAGAATIEAISPHEFVRRLERRGQVFGVKFRPAGFRPFLRGRVSAVAGQRFAASTVFGAKADDTARVLAGADDVNGSTAVVENLLRSLDAQPLPATGPLNAALGLIAADRSLTRVGDLADRLGMNTRKLQRLFADHVGLSPKWVINRCRIHEAAEAAMRRASVDWAELATELGYSDQSHLVRDFTATVGISPDQYTRRAARTPTD</sequence>
<keyword evidence="1" id="KW-0805">Transcription regulation</keyword>
<dbReference type="RefSeq" id="WP_114247201.1">
    <property type="nucleotide sequence ID" value="NZ_CP027306.1"/>
</dbReference>
<dbReference type="PANTHER" id="PTHR46796">
    <property type="entry name" value="HTH-TYPE TRANSCRIPTIONAL ACTIVATOR RHAS-RELATED"/>
    <property type="match status" value="1"/>
</dbReference>
<dbReference type="EMBL" id="CP027306">
    <property type="protein sequence ID" value="AXE80784.1"/>
    <property type="molecule type" value="Genomic_DNA"/>
</dbReference>
<dbReference type="GO" id="GO:0043565">
    <property type="term" value="F:sequence-specific DNA binding"/>
    <property type="evidence" value="ECO:0007669"/>
    <property type="project" value="InterPro"/>
</dbReference>